<dbReference type="EMBL" id="LAZR01045203">
    <property type="protein sequence ID" value="KKK99441.1"/>
    <property type="molecule type" value="Genomic_DNA"/>
</dbReference>
<organism evidence="1">
    <name type="scientific">marine sediment metagenome</name>
    <dbReference type="NCBI Taxonomy" id="412755"/>
    <lineage>
        <taxon>unclassified sequences</taxon>
        <taxon>metagenomes</taxon>
        <taxon>ecological metagenomes</taxon>
    </lineage>
</organism>
<dbReference type="AlphaFoldDB" id="A0A0F9CSB0"/>
<dbReference type="Gene3D" id="3.70.10.10">
    <property type="match status" value="1"/>
</dbReference>
<protein>
    <submittedName>
        <fullName evidence="1">Uncharacterized protein</fullName>
    </submittedName>
</protein>
<sequence length="187" mass="21280">MTKHIKKEYNHWQLDLDLRELLLECRAQEESRYAKTSICVSEGKLAVTDGKRLVVVHIDHEIEPGVYFCTSEGFLLVAEGRFPKYEDIIPEKENLSKIVDISESREDVAGLILGKLIASGCIAQLSLFLRPIEILEKIKEGSIKVFVDKTDPSTYPFLIEAETTLGEVEYIQMPLNIVNEVERKAKK</sequence>
<accession>A0A0F9CSB0</accession>
<comment type="caution">
    <text evidence="1">The sequence shown here is derived from an EMBL/GenBank/DDBJ whole genome shotgun (WGS) entry which is preliminary data.</text>
</comment>
<proteinExistence type="predicted"/>
<evidence type="ECO:0000313" key="1">
    <source>
        <dbReference type="EMBL" id="KKK99441.1"/>
    </source>
</evidence>
<gene>
    <name evidence="1" type="ORF">LCGC14_2632710</name>
</gene>
<name>A0A0F9CSB0_9ZZZZ</name>
<reference evidence="1" key="1">
    <citation type="journal article" date="2015" name="Nature">
        <title>Complex archaea that bridge the gap between prokaryotes and eukaryotes.</title>
        <authorList>
            <person name="Spang A."/>
            <person name="Saw J.H."/>
            <person name="Jorgensen S.L."/>
            <person name="Zaremba-Niedzwiedzka K."/>
            <person name="Martijn J."/>
            <person name="Lind A.E."/>
            <person name="van Eijk R."/>
            <person name="Schleper C."/>
            <person name="Guy L."/>
            <person name="Ettema T.J."/>
        </authorList>
    </citation>
    <scope>NUCLEOTIDE SEQUENCE</scope>
</reference>